<dbReference type="GeneID" id="84806912"/>
<dbReference type="HOGENOM" id="CLU_1381642_0_0_11"/>
<keyword evidence="3" id="KW-1185">Reference proteome</keyword>
<dbReference type="SUPFAM" id="SSF47413">
    <property type="entry name" value="lambda repressor-like DNA-binding domains"/>
    <property type="match status" value="1"/>
</dbReference>
<dbReference type="SMART" id="SM00530">
    <property type="entry name" value="HTH_XRE"/>
    <property type="match status" value="1"/>
</dbReference>
<dbReference type="CDD" id="cd00093">
    <property type="entry name" value="HTH_XRE"/>
    <property type="match status" value="1"/>
</dbReference>
<dbReference type="STRING" id="521095.Apar_1223"/>
<dbReference type="GO" id="GO:0003677">
    <property type="term" value="F:DNA binding"/>
    <property type="evidence" value="ECO:0007669"/>
    <property type="project" value="InterPro"/>
</dbReference>
<dbReference type="Gene3D" id="1.10.260.40">
    <property type="entry name" value="lambda repressor-like DNA-binding domains"/>
    <property type="match status" value="1"/>
</dbReference>
<dbReference type="EMBL" id="CP001721">
    <property type="protein sequence ID" value="ACV51650.1"/>
    <property type="molecule type" value="Genomic_DNA"/>
</dbReference>
<proteinExistence type="predicted"/>
<dbReference type="OrthoDB" id="2679623at2"/>
<gene>
    <name evidence="2" type="ordered locus">Apar_1223</name>
</gene>
<sequence length="197" mass="22708">MPRQSDQSAERYNDVFPTTLRGLLESHPKDGHKTTYKDLGEAVGVRQQTISQYAAGQTQPTADVVLRIAQFFGVSVDYMLTGISAYNRSLHEELGLSEEAISHLKRARDIYPQVDPDRTRTMPLLNELLSDKEFYEFLDGLHFYIERLGGDDPVSEEMKKHFKGLDIKGYFVWQIQTYVQEFLRKKLVKQGFEIVVE</sequence>
<dbReference type="InterPro" id="IPR010982">
    <property type="entry name" value="Lambda_DNA-bd_dom_sf"/>
</dbReference>
<dbReference type="eggNOG" id="COG3093">
    <property type="taxonomic scope" value="Bacteria"/>
</dbReference>
<evidence type="ECO:0000259" key="1">
    <source>
        <dbReference type="PROSITE" id="PS50943"/>
    </source>
</evidence>
<dbReference type="AlphaFoldDB" id="C8W860"/>
<dbReference type="InterPro" id="IPR001387">
    <property type="entry name" value="Cro/C1-type_HTH"/>
</dbReference>
<evidence type="ECO:0000313" key="2">
    <source>
        <dbReference type="EMBL" id="ACV51650.1"/>
    </source>
</evidence>
<evidence type="ECO:0000313" key="3">
    <source>
        <dbReference type="Proteomes" id="UP000000960"/>
    </source>
</evidence>
<organism evidence="2 3">
    <name type="scientific">Lancefieldella parvula (strain ATCC 33793 / DSM 20469 / CCUG 32760 / JCM 10300 / KCTC 3663 / VPI 0546 / 1246)</name>
    <name type="common">Atopobium parvulum</name>
    <dbReference type="NCBI Taxonomy" id="521095"/>
    <lineage>
        <taxon>Bacteria</taxon>
        <taxon>Bacillati</taxon>
        <taxon>Actinomycetota</taxon>
        <taxon>Coriobacteriia</taxon>
        <taxon>Coriobacteriales</taxon>
        <taxon>Atopobiaceae</taxon>
        <taxon>Lancefieldella</taxon>
    </lineage>
</organism>
<feature type="domain" description="HTH cro/C1-type" evidence="1">
    <location>
        <begin position="37"/>
        <end position="79"/>
    </location>
</feature>
<dbReference type="PROSITE" id="PS50943">
    <property type="entry name" value="HTH_CROC1"/>
    <property type="match status" value="1"/>
</dbReference>
<reference evidence="2 3" key="1">
    <citation type="journal article" date="2009" name="Stand. Genomic Sci.">
        <title>Complete genome sequence of Atopobium parvulum type strain (IPP 1246).</title>
        <authorList>
            <person name="Copeland A."/>
            <person name="Sikorski J."/>
            <person name="Lapidus A."/>
            <person name="Nolan M."/>
            <person name="Del Rio T.G."/>
            <person name="Lucas S."/>
            <person name="Chen F."/>
            <person name="Tice H."/>
            <person name="Pitluck S."/>
            <person name="Cheng J.F."/>
            <person name="Pukall R."/>
            <person name="Chertkov O."/>
            <person name="Brettin T."/>
            <person name="Han C."/>
            <person name="Detter J.C."/>
            <person name="Kuske C."/>
            <person name="Bruce D."/>
            <person name="Goodwin L."/>
            <person name="Ivanova N."/>
            <person name="Mavromatis K."/>
            <person name="Mikhailova N."/>
            <person name="Chen A."/>
            <person name="Palaniappan K."/>
            <person name="Chain P."/>
            <person name="Rohde M."/>
            <person name="Goker M."/>
            <person name="Bristow J."/>
            <person name="Eisen J.A."/>
            <person name="Markowitz V."/>
            <person name="Hugenholtz P."/>
            <person name="Kyrpides N.C."/>
            <person name="Klenk H.P."/>
            <person name="Detter J.C."/>
        </authorList>
    </citation>
    <scope>NUCLEOTIDE SEQUENCE [LARGE SCALE GENOMIC DNA]</scope>
    <source>
        <strain evidence="3">ATCC 33793 / DSM 20469 / CCUG 32760 / JCM 10300 / KCTC 3663 / VPI 0546 / 1246</strain>
    </source>
</reference>
<dbReference type="Proteomes" id="UP000000960">
    <property type="component" value="Chromosome"/>
</dbReference>
<accession>C8W860</accession>
<dbReference type="KEGG" id="apv:Apar_1223"/>
<name>C8W860_LANP1</name>
<protein>
    <submittedName>
        <fullName evidence="2">Plasmid maintenance system antidote protein, XRE family</fullName>
    </submittedName>
</protein>
<dbReference type="RefSeq" id="WP_012809306.1">
    <property type="nucleotide sequence ID" value="NC_013203.1"/>
</dbReference>
<dbReference type="Pfam" id="PF01381">
    <property type="entry name" value="HTH_3"/>
    <property type="match status" value="1"/>
</dbReference>